<feature type="transmembrane region" description="Helical" evidence="1">
    <location>
        <begin position="12"/>
        <end position="29"/>
    </location>
</feature>
<keyword evidence="1" id="KW-0472">Membrane</keyword>
<proteinExistence type="predicted"/>
<organism evidence="3 4">
    <name type="scientific">Venturia nashicola</name>
    <dbReference type="NCBI Taxonomy" id="86259"/>
    <lineage>
        <taxon>Eukaryota</taxon>
        <taxon>Fungi</taxon>
        <taxon>Dikarya</taxon>
        <taxon>Ascomycota</taxon>
        <taxon>Pezizomycotina</taxon>
        <taxon>Dothideomycetes</taxon>
        <taxon>Pleosporomycetidae</taxon>
        <taxon>Venturiales</taxon>
        <taxon>Venturiaceae</taxon>
        <taxon>Venturia</taxon>
    </lineage>
</organism>
<feature type="domain" description="AB hydrolase-1" evidence="2">
    <location>
        <begin position="125"/>
        <end position="223"/>
    </location>
</feature>
<keyword evidence="1" id="KW-1133">Transmembrane helix</keyword>
<gene>
    <name evidence="3" type="ORF">E6O75_ATG11307</name>
</gene>
<keyword evidence="1" id="KW-0812">Transmembrane</keyword>
<dbReference type="InterPro" id="IPR029058">
    <property type="entry name" value="AB_hydrolase_fold"/>
</dbReference>
<evidence type="ECO:0000313" key="3">
    <source>
        <dbReference type="EMBL" id="TID13391.1"/>
    </source>
</evidence>
<protein>
    <submittedName>
        <fullName evidence="3">Monoacylglycerol lipase ABHD12</fullName>
    </submittedName>
</protein>
<dbReference type="InterPro" id="IPR000073">
    <property type="entry name" value="AB_hydrolase_1"/>
</dbReference>
<dbReference type="Proteomes" id="UP000298493">
    <property type="component" value="Unassembled WGS sequence"/>
</dbReference>
<keyword evidence="4" id="KW-1185">Reference proteome</keyword>
<dbReference type="Pfam" id="PF00561">
    <property type="entry name" value="Abhydrolase_1"/>
    <property type="match status" value="1"/>
</dbReference>
<dbReference type="EMBL" id="SNSC02000026">
    <property type="protein sequence ID" value="TID13391.1"/>
    <property type="molecule type" value="Genomic_DNA"/>
</dbReference>
<comment type="caution">
    <text evidence="3">The sequence shown here is derived from an EMBL/GenBank/DDBJ whole genome shotgun (WGS) entry which is preliminary data.</text>
</comment>
<dbReference type="AlphaFoldDB" id="A0A4Z1NZY1"/>
<reference evidence="3 4" key="1">
    <citation type="submission" date="2019-04" db="EMBL/GenBank/DDBJ databases">
        <title>High contiguity whole genome sequence and gene annotation resource for two Venturia nashicola isolates.</title>
        <authorList>
            <person name="Prokchorchik M."/>
            <person name="Won K."/>
            <person name="Lee Y."/>
            <person name="Choi E.D."/>
            <person name="Segonzac C."/>
            <person name="Sohn K.H."/>
        </authorList>
    </citation>
    <scope>NUCLEOTIDE SEQUENCE [LARGE SCALE GENOMIC DNA]</scope>
    <source>
        <strain evidence="3 4">PRI2</strain>
    </source>
</reference>
<dbReference type="Gene3D" id="3.40.50.1820">
    <property type="entry name" value="alpha/beta hydrolase"/>
    <property type="match status" value="1"/>
</dbReference>
<evidence type="ECO:0000313" key="4">
    <source>
        <dbReference type="Proteomes" id="UP000298493"/>
    </source>
</evidence>
<evidence type="ECO:0000259" key="2">
    <source>
        <dbReference type="Pfam" id="PF00561"/>
    </source>
</evidence>
<accession>A0A4Z1NZY1</accession>
<dbReference type="STRING" id="86259.A0A4Z1NZY1"/>
<dbReference type="PANTHER" id="PTHR12277">
    <property type="entry name" value="ALPHA/BETA HYDROLASE DOMAIN-CONTAINING PROTEIN"/>
    <property type="match status" value="1"/>
</dbReference>
<evidence type="ECO:0000256" key="1">
    <source>
        <dbReference type="SAM" id="Phobius"/>
    </source>
</evidence>
<dbReference type="PANTHER" id="PTHR12277:SF81">
    <property type="entry name" value="PROTEIN ABHD13"/>
    <property type="match status" value="1"/>
</dbReference>
<dbReference type="OrthoDB" id="446723at2759"/>
<name>A0A4Z1NZY1_9PEZI</name>
<dbReference type="SUPFAM" id="SSF53474">
    <property type="entry name" value="alpha/beta-Hydrolases"/>
    <property type="match status" value="1"/>
</dbReference>
<sequence length="462" mass="51453">MPALLPIFKKAYWSLVALGFIYASLLLLLTHPTLQRHALYAHRLHTGYWDDLERPESSGFGKNEVTPFFLPTPDGEELYGWHILPLAVYAQNERRLSQQPLWSPSSNFTDSLACKLLIEDPEARVIINFHGNAGHVAQGQRPATYRSLTSASPKIHVFTVDYRGFGLSTGAPTERGVAADGVALVNFVLSLGIPPSRIVILGQSLGTAVSSAVALHFADPVAAEKHLSHEPTYESLSTKELANIENTAELENSVRKPIDFAAVILVASFSSLPKLLLNYRIGGFLPLLSPLRPYPRFQKFFLGKLHDTWNTSSRLTALTSTIVNSPERSLRLHILHARNDWDIPWRSGEENFQRAEEALYPTLNPDHEGEVEKVEGTGVKISGELEDNQRKEVWLGESKRIELIFEILRFGGTFPIFHFHFPLFHSMGVEDETDSFLLLLGHNKIVADVPVAVAVLKAFGLV</sequence>